<organism evidence="2 3">
    <name type="scientific">Photobacterium halotolerans</name>
    <dbReference type="NCBI Taxonomy" id="265726"/>
    <lineage>
        <taxon>Bacteria</taxon>
        <taxon>Pseudomonadati</taxon>
        <taxon>Pseudomonadota</taxon>
        <taxon>Gammaproteobacteria</taxon>
        <taxon>Vibrionales</taxon>
        <taxon>Vibrionaceae</taxon>
        <taxon>Photobacterium</taxon>
    </lineage>
</organism>
<dbReference type="OrthoDB" id="5829309at2"/>
<accession>A0A0F5VE92</accession>
<keyword evidence="1" id="KW-1133">Transmembrane helix</keyword>
<keyword evidence="3" id="KW-1185">Reference proteome</keyword>
<dbReference type="Proteomes" id="UP000033633">
    <property type="component" value="Unassembled WGS sequence"/>
</dbReference>
<protein>
    <recommendedName>
        <fullName evidence="4">50S ribosomal protein L33</fullName>
    </recommendedName>
</protein>
<evidence type="ECO:0000256" key="1">
    <source>
        <dbReference type="SAM" id="Phobius"/>
    </source>
</evidence>
<name>A0A0F5VE92_9GAMM</name>
<gene>
    <name evidence="2" type="ORF">KY46_09400</name>
</gene>
<dbReference type="RefSeq" id="WP_046220391.1">
    <property type="nucleotide sequence ID" value="NZ_JWYV01000006.1"/>
</dbReference>
<comment type="caution">
    <text evidence="2">The sequence shown here is derived from an EMBL/GenBank/DDBJ whole genome shotgun (WGS) entry which is preliminary data.</text>
</comment>
<keyword evidence="1" id="KW-0812">Transmembrane</keyword>
<dbReference type="EMBL" id="JWYV01000006">
    <property type="protein sequence ID" value="KKD00097.1"/>
    <property type="molecule type" value="Genomic_DNA"/>
</dbReference>
<dbReference type="AlphaFoldDB" id="A0A0F5VE92"/>
<feature type="transmembrane region" description="Helical" evidence="1">
    <location>
        <begin position="7"/>
        <end position="25"/>
    </location>
</feature>
<dbReference type="STRING" id="265726.KY46_09400"/>
<evidence type="ECO:0008006" key="4">
    <source>
        <dbReference type="Google" id="ProtNLM"/>
    </source>
</evidence>
<evidence type="ECO:0000313" key="2">
    <source>
        <dbReference type="EMBL" id="KKD00097.1"/>
    </source>
</evidence>
<proteinExistence type="predicted"/>
<dbReference type="PATRIC" id="fig|265726.11.peg.4033"/>
<keyword evidence="1" id="KW-0472">Membrane</keyword>
<reference evidence="2 3" key="1">
    <citation type="submission" date="2014-12" db="EMBL/GenBank/DDBJ databases">
        <title>Mercury Reductase activity and rhizosphere competence traits in the genome of root associated Photobacterium halotolerans MELD1.</title>
        <authorList>
            <person name="Mathew D.C."/>
            <person name="Huang C.-C."/>
        </authorList>
    </citation>
    <scope>NUCLEOTIDE SEQUENCE [LARGE SCALE GENOMIC DNA]</scope>
    <source>
        <strain evidence="2 3">MELD1</strain>
    </source>
</reference>
<sequence length="161" mass="18518">MKLSRKGWNNIIIIGVLLFIAMIQLPELIQQRMTQATPAEQQSAGLVRLLPADSHIEKLVLPNIIFSRHNENWQSEPAITDDPSAIVANWQDVAGTNIDSETFAQLNDKLEAPRSVEVWLENHEEPYRLTVYQLPQFWLLQNWQGEWLAITVEASYLFPEI</sequence>
<evidence type="ECO:0000313" key="3">
    <source>
        <dbReference type="Proteomes" id="UP000033633"/>
    </source>
</evidence>